<keyword evidence="1" id="KW-0732">Signal</keyword>
<evidence type="ECO:0000313" key="4">
    <source>
        <dbReference type="Proteomes" id="UP000494106"/>
    </source>
</evidence>
<organism evidence="2 4">
    <name type="scientific">Arctia plantaginis</name>
    <name type="common">Wood tiger moth</name>
    <name type="synonym">Phalaena plantaginis</name>
    <dbReference type="NCBI Taxonomy" id="874455"/>
    <lineage>
        <taxon>Eukaryota</taxon>
        <taxon>Metazoa</taxon>
        <taxon>Ecdysozoa</taxon>
        <taxon>Arthropoda</taxon>
        <taxon>Hexapoda</taxon>
        <taxon>Insecta</taxon>
        <taxon>Pterygota</taxon>
        <taxon>Neoptera</taxon>
        <taxon>Endopterygota</taxon>
        <taxon>Lepidoptera</taxon>
        <taxon>Glossata</taxon>
        <taxon>Ditrysia</taxon>
        <taxon>Noctuoidea</taxon>
        <taxon>Erebidae</taxon>
        <taxon>Arctiinae</taxon>
        <taxon>Arctia</taxon>
    </lineage>
</organism>
<feature type="signal peptide" evidence="1">
    <location>
        <begin position="1"/>
        <end position="20"/>
    </location>
</feature>
<gene>
    <name evidence="3" type="ORF">APLA_LOCUS13321</name>
    <name evidence="2" type="ORF">APLA_LOCUS6306</name>
</gene>
<dbReference type="AlphaFoldDB" id="A0A8S0ZUC4"/>
<evidence type="ECO:0000313" key="2">
    <source>
        <dbReference type="EMBL" id="CAB3235812.1"/>
    </source>
</evidence>
<feature type="chain" id="PRO_5036272978" description="Salivary secreted peptide" evidence="1">
    <location>
        <begin position="21"/>
        <end position="119"/>
    </location>
</feature>
<evidence type="ECO:0008006" key="6">
    <source>
        <dbReference type="Google" id="ProtNLM"/>
    </source>
</evidence>
<accession>A0A8S0ZUC4</accession>
<name>A0A8S0ZUC4_ARCPL</name>
<evidence type="ECO:0000256" key="1">
    <source>
        <dbReference type="SAM" id="SignalP"/>
    </source>
</evidence>
<dbReference type="InterPro" id="IPR031734">
    <property type="entry name" value="MBF2"/>
</dbReference>
<dbReference type="Proteomes" id="UP000494106">
    <property type="component" value="Unassembled WGS sequence"/>
</dbReference>
<dbReference type="EMBL" id="CADEBC010000485">
    <property type="protein sequence ID" value="CAB3235812.1"/>
    <property type="molecule type" value="Genomic_DNA"/>
</dbReference>
<dbReference type="Pfam" id="PF15868">
    <property type="entry name" value="MBF2"/>
    <property type="match status" value="1"/>
</dbReference>
<sequence>MNYGLVIVCALLVCVNLNEGKDFTFGSRANNLLISTNKVKYRSLPLIRRDKDYAYKDPKERIIKGIIARDLSRTDTEVTITEGGIGASNVTLHFQSGRGQELNYLVLIFSNSRDINYNF</sequence>
<proteinExistence type="predicted"/>
<evidence type="ECO:0000313" key="3">
    <source>
        <dbReference type="EMBL" id="CAB3250807.1"/>
    </source>
</evidence>
<reference evidence="4 5" key="1">
    <citation type="submission" date="2020-04" db="EMBL/GenBank/DDBJ databases">
        <authorList>
            <person name="Wallbank WR R."/>
            <person name="Pardo Diaz C."/>
            <person name="Kozak K."/>
            <person name="Martin S."/>
            <person name="Jiggins C."/>
            <person name="Moest M."/>
            <person name="Warren A I."/>
            <person name="Byers J.R.P. K."/>
            <person name="Montejo-Kovacevich G."/>
            <person name="Yen C E."/>
        </authorList>
    </citation>
    <scope>NUCLEOTIDE SEQUENCE [LARGE SCALE GENOMIC DNA]</scope>
</reference>
<comment type="caution">
    <text evidence="2">The sequence shown here is derived from an EMBL/GenBank/DDBJ whole genome shotgun (WGS) entry which is preliminary data.</text>
</comment>
<protein>
    <recommendedName>
        <fullName evidence="6">Salivary secreted peptide</fullName>
    </recommendedName>
</protein>
<dbReference type="EMBL" id="CADEBD010000348">
    <property type="protein sequence ID" value="CAB3250807.1"/>
    <property type="molecule type" value="Genomic_DNA"/>
</dbReference>
<evidence type="ECO:0000313" key="5">
    <source>
        <dbReference type="Proteomes" id="UP000494256"/>
    </source>
</evidence>
<dbReference type="Proteomes" id="UP000494256">
    <property type="component" value="Unassembled WGS sequence"/>
</dbReference>
<dbReference type="OrthoDB" id="7021379at2759"/>
<keyword evidence="4" id="KW-1185">Reference proteome</keyword>